<dbReference type="InterPro" id="IPR004001">
    <property type="entry name" value="Actin_CS"/>
</dbReference>
<keyword evidence="7 14" id="KW-0175">Coiled coil</keyword>
<name>A0A5N5NJG1_PANHP</name>
<keyword evidence="9" id="KW-0804">Transcription</keyword>
<dbReference type="InterPro" id="IPR004000">
    <property type="entry name" value="Actin"/>
</dbReference>
<organism evidence="16 17">
    <name type="scientific">Pangasianodon hypophthalmus</name>
    <name type="common">Striped catfish</name>
    <name type="synonym">Helicophagus hypophthalmus</name>
    <dbReference type="NCBI Taxonomy" id="310915"/>
    <lineage>
        <taxon>Eukaryota</taxon>
        <taxon>Metazoa</taxon>
        <taxon>Chordata</taxon>
        <taxon>Craniata</taxon>
        <taxon>Vertebrata</taxon>
        <taxon>Euteleostomi</taxon>
        <taxon>Actinopterygii</taxon>
        <taxon>Neopterygii</taxon>
        <taxon>Teleostei</taxon>
        <taxon>Ostariophysi</taxon>
        <taxon>Siluriformes</taxon>
        <taxon>Pangasiidae</taxon>
        <taxon>Pangasianodon</taxon>
    </lineage>
</organism>
<dbReference type="PANTHER" id="PTHR11937">
    <property type="entry name" value="ACTIN"/>
    <property type="match status" value="1"/>
</dbReference>
<dbReference type="FunFam" id="3.30.420.40:FF:000098">
    <property type="entry name" value="ARP5 actin-related protein 5 homolog"/>
    <property type="match status" value="1"/>
</dbReference>
<evidence type="ECO:0000256" key="10">
    <source>
        <dbReference type="ARBA" id="ARBA00023172"/>
    </source>
</evidence>
<evidence type="ECO:0000256" key="3">
    <source>
        <dbReference type="ARBA" id="ARBA00021612"/>
    </source>
</evidence>
<evidence type="ECO:0000256" key="4">
    <source>
        <dbReference type="ARBA" id="ARBA00022481"/>
    </source>
</evidence>
<keyword evidence="6" id="KW-0805">Transcription regulation</keyword>
<dbReference type="GO" id="GO:0005634">
    <property type="term" value="C:nucleus"/>
    <property type="evidence" value="ECO:0007669"/>
    <property type="project" value="UniProtKB-SubCell"/>
</dbReference>
<evidence type="ECO:0000256" key="9">
    <source>
        <dbReference type="ARBA" id="ARBA00023163"/>
    </source>
</evidence>
<dbReference type="GO" id="GO:0033044">
    <property type="term" value="P:regulation of chromosome organization"/>
    <property type="evidence" value="ECO:0007669"/>
    <property type="project" value="UniProtKB-ARBA"/>
</dbReference>
<dbReference type="PROSITE" id="PS00432">
    <property type="entry name" value="ACTINS_2"/>
    <property type="match status" value="1"/>
</dbReference>
<sequence length="612" mass="69410">MTSAASPPCKIFTFQDAKCSPDPVFEIKPECLHSSPAPIVVDNGSFQTRAGWACKGEEFALPALLFKSVAARSRGAARSETQVGNDIPNLEPLRWLLKSQFDRNVVVNFEIQELMLDYIFVHLGIGTEGHVEHPLVFTEAPCNPLHCRQMMSELLFECYGVPRVAYGVDSLFSFYYNSTQCGLDKPHTGLVLSSGYHCSHVLPFINGRLDAVNCKRINVGGSHAAAYMQRLLQLKYPAHQAAITPSRMEELLHHHCYVAVDYQQELEKWRSAEFYEAEVHRMQLPFSGKVAGMYASVEERQEKRVQQLRRLEEMSNRHREERLQQDQKRLHTLLMVQELLEEGAVEQFHRRLMELNMDSAEELQSYIHKLSLSVEQHRLARAEITELEQLEQSVDEGDMEVDVTKESSEPEKADNIQPAFNMAEYHQLFVGTERLRAPEVLFRPYLIGEEQMGLTEALQFVLEQYSPELQAMLAENVYLTGGNLLYPGVKERVERELLAMRPFQSHFKVTLASQPSLDAWFGAREWALRNAAGSHGWISRQDYEEKGGEYLSEHCSSNIFIPMWISKPAARSNELSYSATEHAQDVSVSTTSLNTDVTCDPNSGTSGVTVSQ</sequence>
<keyword evidence="8" id="KW-0558">Oxidation</keyword>
<dbReference type="InterPro" id="IPR043129">
    <property type="entry name" value="ATPase_NBD"/>
</dbReference>
<evidence type="ECO:0000256" key="6">
    <source>
        <dbReference type="ARBA" id="ARBA00023015"/>
    </source>
</evidence>
<dbReference type="Pfam" id="PF00022">
    <property type="entry name" value="Actin"/>
    <property type="match status" value="2"/>
</dbReference>
<comment type="similarity">
    <text evidence="2">Belongs to the actin family. ARP5 subfamily.</text>
</comment>
<evidence type="ECO:0000256" key="7">
    <source>
        <dbReference type="ARBA" id="ARBA00023054"/>
    </source>
</evidence>
<dbReference type="GO" id="GO:0010604">
    <property type="term" value="P:positive regulation of macromolecule metabolic process"/>
    <property type="evidence" value="ECO:0007669"/>
    <property type="project" value="UniProtKB-ARBA"/>
</dbReference>
<accession>A0A5N5NJG1</accession>
<keyword evidence="5" id="KW-0227">DNA damage</keyword>
<dbReference type="CDD" id="cd10211">
    <property type="entry name" value="ASKHA_NBD_Arp5"/>
    <property type="match status" value="1"/>
</dbReference>
<evidence type="ECO:0000256" key="5">
    <source>
        <dbReference type="ARBA" id="ARBA00022763"/>
    </source>
</evidence>
<evidence type="ECO:0000256" key="2">
    <source>
        <dbReference type="ARBA" id="ARBA00006021"/>
    </source>
</evidence>
<evidence type="ECO:0000256" key="11">
    <source>
        <dbReference type="ARBA" id="ARBA00023204"/>
    </source>
</evidence>
<dbReference type="FunFam" id="3.30.420.40:FF:000058">
    <property type="entry name" value="Putative actin-related protein 5"/>
    <property type="match status" value="1"/>
</dbReference>
<protein>
    <recommendedName>
        <fullName evidence="3">Actin-related protein 5</fullName>
    </recommendedName>
</protein>
<dbReference type="AlphaFoldDB" id="A0A5N5NJG1"/>
<proteinExistence type="inferred from homology"/>
<keyword evidence="17" id="KW-1185">Reference proteome</keyword>
<dbReference type="FunFam" id="3.90.640.10:FF:000016">
    <property type="entry name" value="ARP5 actin-related protein 5 homolog"/>
    <property type="match status" value="1"/>
</dbReference>
<evidence type="ECO:0000256" key="13">
    <source>
        <dbReference type="ARBA" id="ARBA00038582"/>
    </source>
</evidence>
<dbReference type="SMART" id="SM00268">
    <property type="entry name" value="ACTIN"/>
    <property type="match status" value="1"/>
</dbReference>
<dbReference type="GO" id="GO:0006310">
    <property type="term" value="P:DNA recombination"/>
    <property type="evidence" value="ECO:0007669"/>
    <property type="project" value="UniProtKB-KW"/>
</dbReference>
<comment type="subcellular location">
    <subcellularLocation>
        <location evidence="1">Nucleus</location>
    </subcellularLocation>
</comment>
<evidence type="ECO:0000256" key="1">
    <source>
        <dbReference type="ARBA" id="ARBA00004123"/>
    </source>
</evidence>
<feature type="coiled-coil region" evidence="14">
    <location>
        <begin position="294"/>
        <end position="328"/>
    </location>
</feature>
<evidence type="ECO:0000256" key="15">
    <source>
        <dbReference type="SAM" id="MobiDB-lite"/>
    </source>
</evidence>
<keyword evidence="12" id="KW-0539">Nucleus</keyword>
<dbReference type="FunFam" id="3.30.420.40:FF:000048">
    <property type="entry name" value="ARP5 actin-related protein 5 homolog"/>
    <property type="match status" value="1"/>
</dbReference>
<keyword evidence="10" id="KW-0233">DNA recombination</keyword>
<dbReference type="SUPFAM" id="SSF53067">
    <property type="entry name" value="Actin-like ATPase domain"/>
    <property type="match status" value="2"/>
</dbReference>
<dbReference type="EMBL" id="VFJC01000009">
    <property type="protein sequence ID" value="KAB5567614.1"/>
    <property type="molecule type" value="Genomic_DNA"/>
</dbReference>
<evidence type="ECO:0000256" key="12">
    <source>
        <dbReference type="ARBA" id="ARBA00023242"/>
    </source>
</evidence>
<evidence type="ECO:0000313" key="17">
    <source>
        <dbReference type="Proteomes" id="UP000327468"/>
    </source>
</evidence>
<dbReference type="Proteomes" id="UP000327468">
    <property type="component" value="Chromosome 8"/>
</dbReference>
<dbReference type="GO" id="GO:0051052">
    <property type="term" value="P:regulation of DNA metabolic process"/>
    <property type="evidence" value="ECO:0007669"/>
    <property type="project" value="UniProtKB-ARBA"/>
</dbReference>
<keyword evidence="4" id="KW-0488">Methylation</keyword>
<comment type="caution">
    <text evidence="16">The sequence shown here is derived from an EMBL/GenBank/DDBJ whole genome shotgun (WGS) entry which is preliminary data.</text>
</comment>
<evidence type="ECO:0000313" key="16">
    <source>
        <dbReference type="EMBL" id="KAB5567614.1"/>
    </source>
</evidence>
<comment type="subunit">
    <text evidence="13">Polymerization of globular actin (G-actin) leads to a structural filament (F-actin) in the form of a two-stranded helix. Each actin can bind to 4 others.</text>
</comment>
<reference evidence="16 17" key="1">
    <citation type="submission" date="2019-06" db="EMBL/GenBank/DDBJ databases">
        <title>A chromosome-scale genome assembly of the striped catfish, Pangasianodon hypophthalmus.</title>
        <authorList>
            <person name="Wen M."/>
            <person name="Zahm M."/>
            <person name="Roques C."/>
            <person name="Cabau C."/>
            <person name="Klopp C."/>
            <person name="Donnadieu C."/>
            <person name="Jouanno E."/>
            <person name="Avarre J.-C."/>
            <person name="Campet M."/>
            <person name="Ha T.T.T."/>
            <person name="Dugue R."/>
            <person name="Lampietro C."/>
            <person name="Louis A."/>
            <person name="Herpin A."/>
            <person name="Echchiki A."/>
            <person name="Berthelot C."/>
            <person name="Parey E."/>
            <person name="Roest-Crollius H."/>
            <person name="Braasch I."/>
            <person name="Postlethwait J."/>
            <person name="Bobe J."/>
            <person name="Montfort J."/>
            <person name="Bouchez O."/>
            <person name="Begum T."/>
            <person name="Schartl M."/>
            <person name="Guiguen Y."/>
        </authorList>
    </citation>
    <scope>NUCLEOTIDE SEQUENCE [LARGE SCALE GENOMIC DNA]</scope>
    <source>
        <strain evidence="16 17">Indonesia</strain>
        <tissue evidence="16">Blood</tissue>
    </source>
</reference>
<keyword evidence="11" id="KW-0234">DNA repair</keyword>
<evidence type="ECO:0000256" key="14">
    <source>
        <dbReference type="SAM" id="Coils"/>
    </source>
</evidence>
<dbReference type="GO" id="GO:0006281">
    <property type="term" value="P:DNA repair"/>
    <property type="evidence" value="ECO:0007669"/>
    <property type="project" value="UniProtKB-KW"/>
</dbReference>
<evidence type="ECO:0000256" key="8">
    <source>
        <dbReference type="ARBA" id="ARBA00023097"/>
    </source>
</evidence>
<dbReference type="GO" id="GO:0045935">
    <property type="term" value="P:positive regulation of nucleobase-containing compound metabolic process"/>
    <property type="evidence" value="ECO:0007669"/>
    <property type="project" value="UniProtKB-ARBA"/>
</dbReference>
<feature type="region of interest" description="Disordered" evidence="15">
    <location>
        <begin position="591"/>
        <end position="612"/>
    </location>
</feature>
<gene>
    <name evidence="16" type="ORF">PHYPO_G00234830</name>
</gene>
<dbReference type="FunFam" id="3.30.420.40:FF:000122">
    <property type="entry name" value="ARP5 actin-related protein 5 homolog"/>
    <property type="match status" value="1"/>
</dbReference>
<dbReference type="Gene3D" id="3.30.420.40">
    <property type="match status" value="2"/>
</dbReference>